<dbReference type="PANTHER" id="PTHR42978:SF6">
    <property type="entry name" value="QUORUM-QUENCHING LACTONASE YTNP-RELATED"/>
    <property type="match status" value="1"/>
</dbReference>
<gene>
    <name evidence="6" type="ORF">SAMN04488055_3767</name>
</gene>
<reference evidence="6 7" key="1">
    <citation type="submission" date="2016-11" db="EMBL/GenBank/DDBJ databases">
        <authorList>
            <person name="Jaros S."/>
            <person name="Januszkiewicz K."/>
            <person name="Wedrychowicz H."/>
        </authorList>
    </citation>
    <scope>NUCLEOTIDE SEQUENCE [LARGE SCALE GENOMIC DNA]</scope>
    <source>
        <strain evidence="6 7">DSM 24787</strain>
    </source>
</reference>
<organism evidence="6 7">
    <name type="scientific">Chitinophaga niabensis</name>
    <dbReference type="NCBI Taxonomy" id="536979"/>
    <lineage>
        <taxon>Bacteria</taxon>
        <taxon>Pseudomonadati</taxon>
        <taxon>Bacteroidota</taxon>
        <taxon>Chitinophagia</taxon>
        <taxon>Chitinophagales</taxon>
        <taxon>Chitinophagaceae</taxon>
        <taxon>Chitinophaga</taxon>
    </lineage>
</organism>
<keyword evidence="3" id="KW-0378">Hydrolase</keyword>
<protein>
    <submittedName>
        <fullName evidence="6">Glyoxylase, beta-lactamase superfamily II</fullName>
    </submittedName>
</protein>
<evidence type="ECO:0000256" key="1">
    <source>
        <dbReference type="ARBA" id="ARBA00007749"/>
    </source>
</evidence>
<keyword evidence="2" id="KW-0479">Metal-binding</keyword>
<dbReference type="GO" id="GO:0046872">
    <property type="term" value="F:metal ion binding"/>
    <property type="evidence" value="ECO:0007669"/>
    <property type="project" value="UniProtKB-KW"/>
</dbReference>
<keyword evidence="7" id="KW-1185">Reference proteome</keyword>
<dbReference type="STRING" id="536979.SAMN04488055_3767"/>
<dbReference type="SMART" id="SM00849">
    <property type="entry name" value="Lactamase_B"/>
    <property type="match status" value="1"/>
</dbReference>
<evidence type="ECO:0000256" key="3">
    <source>
        <dbReference type="ARBA" id="ARBA00022801"/>
    </source>
</evidence>
<dbReference type="SUPFAM" id="SSF56281">
    <property type="entry name" value="Metallo-hydrolase/oxidoreductase"/>
    <property type="match status" value="1"/>
</dbReference>
<proteinExistence type="inferred from homology"/>
<accession>A0A1N6J922</accession>
<dbReference type="GO" id="GO:0016787">
    <property type="term" value="F:hydrolase activity"/>
    <property type="evidence" value="ECO:0007669"/>
    <property type="project" value="UniProtKB-KW"/>
</dbReference>
<evidence type="ECO:0000313" key="7">
    <source>
        <dbReference type="Proteomes" id="UP000185003"/>
    </source>
</evidence>
<name>A0A1N6J922_9BACT</name>
<dbReference type="InterPro" id="IPR051013">
    <property type="entry name" value="MBL_superfamily_lactonases"/>
</dbReference>
<evidence type="ECO:0000313" key="6">
    <source>
        <dbReference type="EMBL" id="SIO40864.1"/>
    </source>
</evidence>
<evidence type="ECO:0000259" key="5">
    <source>
        <dbReference type="SMART" id="SM00849"/>
    </source>
</evidence>
<evidence type="ECO:0000256" key="4">
    <source>
        <dbReference type="ARBA" id="ARBA00022833"/>
    </source>
</evidence>
<sequence>MRTGKWYYDKPYFCYMARIIPLSEGSFTVDGTKKFLPFDDHKDSMKDRTTGSLLVEIQPFLVITDRDILLLDSGLGFRNANGVLQLHQNLIDEGINPMEVTKVLMSHLHKDHAGGISVQDLITGERSLSFPHATYYVNRQELDYAFANDGKSYLKEEVDLLPKRDNVVLTEGNGTIDGYIHYEVTGGHCPYHQVFLIDDGEDKVFFGGDVAPQISQMKSRFIAKYDYDGKRTMELRQEYMERGQQEDWTFLFYHDTKQPTTKFYI</sequence>
<dbReference type="Gene3D" id="3.60.15.10">
    <property type="entry name" value="Ribonuclease Z/Hydroxyacylglutathione hydrolase-like"/>
    <property type="match status" value="1"/>
</dbReference>
<dbReference type="Pfam" id="PF00753">
    <property type="entry name" value="Lactamase_B"/>
    <property type="match status" value="1"/>
</dbReference>
<keyword evidence="4" id="KW-0862">Zinc</keyword>
<dbReference type="InterPro" id="IPR001279">
    <property type="entry name" value="Metallo-B-lactamas"/>
</dbReference>
<dbReference type="AlphaFoldDB" id="A0A1N6J922"/>
<evidence type="ECO:0000256" key="2">
    <source>
        <dbReference type="ARBA" id="ARBA00022723"/>
    </source>
</evidence>
<dbReference type="PANTHER" id="PTHR42978">
    <property type="entry name" value="QUORUM-QUENCHING LACTONASE YTNP-RELATED-RELATED"/>
    <property type="match status" value="1"/>
</dbReference>
<comment type="similarity">
    <text evidence="1">Belongs to the metallo-beta-lactamase superfamily.</text>
</comment>
<dbReference type="Proteomes" id="UP000185003">
    <property type="component" value="Unassembled WGS sequence"/>
</dbReference>
<feature type="domain" description="Metallo-beta-lactamase" evidence="5">
    <location>
        <begin position="56"/>
        <end position="254"/>
    </location>
</feature>
<dbReference type="InterPro" id="IPR036866">
    <property type="entry name" value="RibonucZ/Hydroxyglut_hydro"/>
</dbReference>
<dbReference type="EMBL" id="FSRA01000002">
    <property type="protein sequence ID" value="SIO40864.1"/>
    <property type="molecule type" value="Genomic_DNA"/>
</dbReference>